<keyword evidence="1" id="KW-0238">DNA-binding</keyword>
<dbReference type="InterPro" id="IPR011010">
    <property type="entry name" value="DNA_brk_join_enz"/>
</dbReference>
<protein>
    <recommendedName>
        <fullName evidence="6">DNA breaking-rejoining enzyme</fullName>
    </recommendedName>
</protein>
<evidence type="ECO:0008006" key="6">
    <source>
        <dbReference type="Google" id="ProtNLM"/>
    </source>
</evidence>
<dbReference type="AlphaFoldDB" id="A0A8H5MC64"/>
<feature type="compositionally biased region" description="Polar residues" evidence="3">
    <location>
        <begin position="32"/>
        <end position="49"/>
    </location>
</feature>
<comment type="caution">
    <text evidence="4">The sequence shown here is derived from an EMBL/GenBank/DDBJ whole genome shotgun (WGS) entry which is preliminary data.</text>
</comment>
<dbReference type="Gene3D" id="1.10.150.130">
    <property type="match status" value="1"/>
</dbReference>
<dbReference type="GO" id="GO:0006310">
    <property type="term" value="P:DNA recombination"/>
    <property type="evidence" value="ECO:0007669"/>
    <property type="project" value="UniProtKB-KW"/>
</dbReference>
<dbReference type="PANTHER" id="PTHR34605:SF4">
    <property type="entry name" value="DNA ADENINE METHYLTRANSFERASE"/>
    <property type="match status" value="1"/>
</dbReference>
<dbReference type="InterPro" id="IPR010998">
    <property type="entry name" value="Integrase_recombinase_N"/>
</dbReference>
<gene>
    <name evidence="4" type="ORF">D9615_000285</name>
</gene>
<dbReference type="InterPro" id="IPR013762">
    <property type="entry name" value="Integrase-like_cat_sf"/>
</dbReference>
<dbReference type="SUPFAM" id="SSF56349">
    <property type="entry name" value="DNA breaking-rejoining enzymes"/>
    <property type="match status" value="1"/>
</dbReference>
<evidence type="ECO:0000256" key="1">
    <source>
        <dbReference type="ARBA" id="ARBA00023125"/>
    </source>
</evidence>
<feature type="region of interest" description="Disordered" evidence="3">
    <location>
        <begin position="1"/>
        <end position="51"/>
    </location>
</feature>
<keyword evidence="2" id="KW-0233">DNA recombination</keyword>
<accession>A0A8H5MC64</accession>
<name>A0A8H5MC64_9AGAR</name>
<dbReference type="OrthoDB" id="3266428at2759"/>
<evidence type="ECO:0000313" key="5">
    <source>
        <dbReference type="Proteomes" id="UP000565441"/>
    </source>
</evidence>
<proteinExistence type="predicted"/>
<evidence type="ECO:0000313" key="4">
    <source>
        <dbReference type="EMBL" id="KAF5388281.1"/>
    </source>
</evidence>
<dbReference type="Gene3D" id="1.10.443.10">
    <property type="entry name" value="Intergrase catalytic core"/>
    <property type="match status" value="1"/>
</dbReference>
<organism evidence="4 5">
    <name type="scientific">Tricholomella constricta</name>
    <dbReference type="NCBI Taxonomy" id="117010"/>
    <lineage>
        <taxon>Eukaryota</taxon>
        <taxon>Fungi</taxon>
        <taxon>Dikarya</taxon>
        <taxon>Basidiomycota</taxon>
        <taxon>Agaricomycotina</taxon>
        <taxon>Agaricomycetes</taxon>
        <taxon>Agaricomycetidae</taxon>
        <taxon>Agaricales</taxon>
        <taxon>Tricholomatineae</taxon>
        <taxon>Lyophyllaceae</taxon>
        <taxon>Tricholomella</taxon>
    </lineage>
</organism>
<dbReference type="EMBL" id="JAACJP010000001">
    <property type="protein sequence ID" value="KAF5388281.1"/>
    <property type="molecule type" value="Genomic_DNA"/>
</dbReference>
<sequence>MSTPPHTTSNSVAPGVYVMPSSPRERAARTLPQHNAKTPSEDNSYTQSPYRPPVPADQRLLLWTTPHSRVAQTSIDSQIPPDYQPLLYSRFLESLSRSTRQSYGAGLLRFTQFCDHRLRIPEEQRMPASDLLLSIFVADASGSHSGNCIRNWLNGLRAWHILNRADWHGHNPWVLTYRKAADKLGVPFKRPPRSPITAKHLLALHQKLNLNTPRDAAVWAAALAAFWGCRRLGELLPSSTSFSPALHVSRSSNITSSVVTGSKVLTFHLPSTKTSPSGDQCILTATNNIFCPVSALLHHLRLNNVSSQTHLFSYSSPNSSSHSVLTKSLFLDITSRIFSAESLDPVFGHSIGGTVELLAMGVPPEVVMKLGGWTSLCFLNYWRRLDFLVPAAITRAWVAQRDAFAHTYNL</sequence>
<reference evidence="4 5" key="1">
    <citation type="journal article" date="2020" name="ISME J.">
        <title>Uncovering the hidden diversity of litter-decomposition mechanisms in mushroom-forming fungi.</title>
        <authorList>
            <person name="Floudas D."/>
            <person name="Bentzer J."/>
            <person name="Ahren D."/>
            <person name="Johansson T."/>
            <person name="Persson P."/>
            <person name="Tunlid A."/>
        </authorList>
    </citation>
    <scope>NUCLEOTIDE SEQUENCE [LARGE SCALE GENOMIC DNA]</scope>
    <source>
        <strain evidence="4 5">CBS 661.87</strain>
    </source>
</reference>
<dbReference type="Proteomes" id="UP000565441">
    <property type="component" value="Unassembled WGS sequence"/>
</dbReference>
<dbReference type="SUPFAM" id="SSF47823">
    <property type="entry name" value="lambda integrase-like, N-terminal domain"/>
    <property type="match status" value="1"/>
</dbReference>
<evidence type="ECO:0000256" key="2">
    <source>
        <dbReference type="ARBA" id="ARBA00023172"/>
    </source>
</evidence>
<feature type="compositionally biased region" description="Polar residues" evidence="3">
    <location>
        <begin position="1"/>
        <end position="12"/>
    </location>
</feature>
<dbReference type="PANTHER" id="PTHR34605">
    <property type="entry name" value="PHAGE_INTEGRASE DOMAIN-CONTAINING PROTEIN"/>
    <property type="match status" value="1"/>
</dbReference>
<dbReference type="GO" id="GO:0003677">
    <property type="term" value="F:DNA binding"/>
    <property type="evidence" value="ECO:0007669"/>
    <property type="project" value="UniProtKB-KW"/>
</dbReference>
<dbReference type="InterPro" id="IPR052925">
    <property type="entry name" value="Phage_Integrase-like_Recomb"/>
</dbReference>
<keyword evidence="5" id="KW-1185">Reference proteome</keyword>
<evidence type="ECO:0000256" key="3">
    <source>
        <dbReference type="SAM" id="MobiDB-lite"/>
    </source>
</evidence>
<dbReference type="GO" id="GO:0015074">
    <property type="term" value="P:DNA integration"/>
    <property type="evidence" value="ECO:0007669"/>
    <property type="project" value="InterPro"/>
</dbReference>